<organism evidence="1 2">
    <name type="scientific">Brevibacillus laterosporus</name>
    <name type="common">Bacillus laterosporus</name>
    <dbReference type="NCBI Taxonomy" id="1465"/>
    <lineage>
        <taxon>Bacteria</taxon>
        <taxon>Bacillati</taxon>
        <taxon>Bacillota</taxon>
        <taxon>Bacilli</taxon>
        <taxon>Bacillales</taxon>
        <taxon>Paenibacillaceae</taxon>
        <taxon>Brevibacillus</taxon>
    </lineage>
</organism>
<dbReference type="AlphaFoldDB" id="A0AAP3DFV9"/>
<dbReference type="RefSeq" id="WP_258433492.1">
    <property type="nucleotide sequence ID" value="NZ_JANSGW010000011.1"/>
</dbReference>
<proteinExistence type="predicted"/>
<evidence type="ECO:0000313" key="1">
    <source>
        <dbReference type="EMBL" id="MCZ0807232.1"/>
    </source>
</evidence>
<name>A0AAP3DFV9_BRELA</name>
<dbReference type="EMBL" id="JAPTNE010000011">
    <property type="protein sequence ID" value="MCZ0807232.1"/>
    <property type="molecule type" value="Genomic_DNA"/>
</dbReference>
<protein>
    <submittedName>
        <fullName evidence="1">Uncharacterized protein</fullName>
    </submittedName>
</protein>
<gene>
    <name evidence="1" type="ORF">O0554_09930</name>
</gene>
<reference evidence="1" key="1">
    <citation type="submission" date="2022-09" db="EMBL/GenBank/DDBJ databases">
        <title>Genome analysis and characterization of larvicidal activity of Brevibacillus strains.</title>
        <authorList>
            <person name="Patrusheva E.V."/>
            <person name="Izotova A.O."/>
            <person name="Toshchakov S.V."/>
            <person name="Sineoky S.P."/>
        </authorList>
    </citation>
    <scope>NUCLEOTIDE SEQUENCE</scope>
    <source>
        <strain evidence="1">VKPM_B-13247</strain>
    </source>
</reference>
<evidence type="ECO:0000313" key="2">
    <source>
        <dbReference type="Proteomes" id="UP001077662"/>
    </source>
</evidence>
<comment type="caution">
    <text evidence="1">The sequence shown here is derived from an EMBL/GenBank/DDBJ whole genome shotgun (WGS) entry which is preliminary data.</text>
</comment>
<sequence>MRKLIGLSLVAALSIGITIPWVDNIVEANDLPVSLSDSSITPDKIEYITSENGQTVPVIYIDDPEKAQKFMEQNGFTQESVVKEQNTSDDKKGKGIQPMLLDTYEFVDYVGTIKYDYMVDYTENRSKKDFKWVRTVERESFSETSINVGGGFEKVFNAEVGKKWITKTNYKDTFTLDIPPNKQGEIWTWNNARVYKFKEIGVTRTDYFTATLATDNFGNSIVISKFRNPHGNIHR</sequence>
<dbReference type="Proteomes" id="UP001077662">
    <property type="component" value="Unassembled WGS sequence"/>
</dbReference>
<accession>A0AAP3DFV9</accession>